<evidence type="ECO:0000256" key="4">
    <source>
        <dbReference type="ARBA" id="ARBA00031047"/>
    </source>
</evidence>
<comment type="similarity">
    <text evidence="1">Belongs to the bacterial ribosomal protein bL9 family.</text>
</comment>
<feature type="transmembrane region" description="Helical" evidence="6">
    <location>
        <begin position="196"/>
        <end position="222"/>
    </location>
</feature>
<keyword evidence="6" id="KW-1133">Transmembrane helix</keyword>
<dbReference type="GO" id="GO:0005840">
    <property type="term" value="C:ribosome"/>
    <property type="evidence" value="ECO:0007669"/>
    <property type="project" value="UniProtKB-KW"/>
</dbReference>
<feature type="transmembrane region" description="Helical" evidence="6">
    <location>
        <begin position="125"/>
        <end position="142"/>
    </location>
</feature>
<proteinExistence type="inferred from homology"/>
<dbReference type="Proteomes" id="UP000585474">
    <property type="component" value="Unassembled WGS sequence"/>
</dbReference>
<sequence>MKDQTLLQSSDRVLHHPLLFAGQGVRYRKLEVILTTTIDKLGKAGETVKVAPGYFRNHLMPKLLAVPNIDKFAYLISEQRKIYQPKEVEEVKVVKKTDEDKMKEYQAAAKRLDGAKLVCNRSLKLLNAIIMWFATFFHSSVLKRFGNVDNELRSLVTKDDLLAEFELYSVGGESSAKKSGLESYMRKYDLVKIRSALVGVVLLLLLVVVFRSKLAAIAVVILNKMVRVEHMALTSLGAFKDNRGGGSGGNCYRLLVGGLGEEDVALLLDNTKGTFRRGVWTVEQAVVPSVVGIVTKLVGERE</sequence>
<accession>A0A7J0EDV9</accession>
<dbReference type="InterPro" id="IPR020070">
    <property type="entry name" value="Ribosomal_bL9_N"/>
</dbReference>
<reference evidence="8 9" key="1">
    <citation type="submission" date="2019-07" db="EMBL/GenBank/DDBJ databases">
        <title>De Novo Assembly of kiwifruit Actinidia rufa.</title>
        <authorList>
            <person name="Sugita-Konishi S."/>
            <person name="Sato K."/>
            <person name="Mori E."/>
            <person name="Abe Y."/>
            <person name="Kisaki G."/>
            <person name="Hamano K."/>
            <person name="Suezawa K."/>
            <person name="Otani M."/>
            <person name="Fukuda T."/>
            <person name="Manabe T."/>
            <person name="Gomi K."/>
            <person name="Tabuchi M."/>
            <person name="Akimitsu K."/>
            <person name="Kataoka I."/>
        </authorList>
    </citation>
    <scope>NUCLEOTIDE SEQUENCE [LARGE SCALE GENOMIC DNA]</scope>
    <source>
        <strain evidence="9">cv. Fuchu</strain>
    </source>
</reference>
<keyword evidence="9" id="KW-1185">Reference proteome</keyword>
<evidence type="ECO:0000313" key="9">
    <source>
        <dbReference type="Proteomes" id="UP000585474"/>
    </source>
</evidence>
<dbReference type="InterPro" id="IPR036935">
    <property type="entry name" value="Ribosomal_bL9_N_sf"/>
</dbReference>
<evidence type="ECO:0000256" key="3">
    <source>
        <dbReference type="ARBA" id="ARBA00023274"/>
    </source>
</evidence>
<keyword evidence="2 8" id="KW-0689">Ribosomal protein</keyword>
<evidence type="ECO:0000256" key="2">
    <source>
        <dbReference type="ARBA" id="ARBA00022980"/>
    </source>
</evidence>
<dbReference type="GO" id="GO:0006412">
    <property type="term" value="P:translation"/>
    <property type="evidence" value="ECO:0007669"/>
    <property type="project" value="InterPro"/>
</dbReference>
<dbReference type="PANTHER" id="PTHR21368">
    <property type="entry name" value="50S RIBOSOMAL PROTEIN L9"/>
    <property type="match status" value="1"/>
</dbReference>
<dbReference type="OrthoDB" id="5555409at2759"/>
<gene>
    <name evidence="8" type="ORF">Acr_03g0008330</name>
</gene>
<keyword evidence="3" id="KW-0687">Ribonucleoprotein</keyword>
<dbReference type="SUPFAM" id="SSF55658">
    <property type="entry name" value="L9 N-domain-like"/>
    <property type="match status" value="1"/>
</dbReference>
<dbReference type="GO" id="GO:1990904">
    <property type="term" value="C:ribonucleoprotein complex"/>
    <property type="evidence" value="ECO:0007669"/>
    <property type="project" value="UniProtKB-KW"/>
</dbReference>
<dbReference type="GO" id="GO:0003735">
    <property type="term" value="F:structural constituent of ribosome"/>
    <property type="evidence" value="ECO:0007669"/>
    <property type="project" value="InterPro"/>
</dbReference>
<dbReference type="AlphaFoldDB" id="A0A7J0EDV9"/>
<evidence type="ECO:0000259" key="7">
    <source>
        <dbReference type="Pfam" id="PF01281"/>
    </source>
</evidence>
<protein>
    <recommendedName>
        <fullName evidence="5">Large ribosomal subunit protein bL9c</fullName>
    </recommendedName>
    <alternativeName>
        <fullName evidence="4">CL9</fullName>
    </alternativeName>
</protein>
<keyword evidence="6" id="KW-0472">Membrane</keyword>
<evidence type="ECO:0000256" key="5">
    <source>
        <dbReference type="ARBA" id="ARBA00035193"/>
    </source>
</evidence>
<organism evidence="8 9">
    <name type="scientific">Actinidia rufa</name>
    <dbReference type="NCBI Taxonomy" id="165716"/>
    <lineage>
        <taxon>Eukaryota</taxon>
        <taxon>Viridiplantae</taxon>
        <taxon>Streptophyta</taxon>
        <taxon>Embryophyta</taxon>
        <taxon>Tracheophyta</taxon>
        <taxon>Spermatophyta</taxon>
        <taxon>Magnoliopsida</taxon>
        <taxon>eudicotyledons</taxon>
        <taxon>Gunneridae</taxon>
        <taxon>Pentapetalae</taxon>
        <taxon>asterids</taxon>
        <taxon>Ericales</taxon>
        <taxon>Actinidiaceae</taxon>
        <taxon>Actinidia</taxon>
    </lineage>
</organism>
<dbReference type="InterPro" id="IPR009027">
    <property type="entry name" value="Ribosomal_bL9/RNase_H1_N"/>
</dbReference>
<feature type="domain" description="Ribosomal protein L9" evidence="7">
    <location>
        <begin position="31"/>
        <end position="67"/>
    </location>
</feature>
<evidence type="ECO:0000256" key="6">
    <source>
        <dbReference type="SAM" id="Phobius"/>
    </source>
</evidence>
<dbReference type="FunFam" id="3.40.5.10:FF:000007">
    <property type="entry name" value="50S ribosomal protein L9"/>
    <property type="match status" value="1"/>
</dbReference>
<name>A0A7J0EDV9_9ERIC</name>
<dbReference type="InterPro" id="IPR000244">
    <property type="entry name" value="Ribosomal_bL9"/>
</dbReference>
<dbReference type="EMBL" id="BJWL01000003">
    <property type="protein sequence ID" value="GFY84059.1"/>
    <property type="molecule type" value="Genomic_DNA"/>
</dbReference>
<comment type="caution">
    <text evidence="8">The sequence shown here is derived from an EMBL/GenBank/DDBJ whole genome shotgun (WGS) entry which is preliminary data.</text>
</comment>
<evidence type="ECO:0000256" key="1">
    <source>
        <dbReference type="ARBA" id="ARBA00010605"/>
    </source>
</evidence>
<dbReference type="Pfam" id="PF01281">
    <property type="entry name" value="Ribosomal_L9_N"/>
    <property type="match status" value="1"/>
</dbReference>
<keyword evidence="6" id="KW-0812">Transmembrane</keyword>
<evidence type="ECO:0000313" key="8">
    <source>
        <dbReference type="EMBL" id="GFY84059.1"/>
    </source>
</evidence>
<dbReference type="Gene3D" id="3.40.5.10">
    <property type="entry name" value="Ribosomal protein L9, N-terminal domain"/>
    <property type="match status" value="1"/>
</dbReference>